<evidence type="ECO:0000256" key="1">
    <source>
        <dbReference type="SAM" id="MobiDB-lite"/>
    </source>
</evidence>
<name>A0A2I0J1V2_PUNGR</name>
<sequence>MVNRPWATREGKALPQETKQPSSSELKEFEEGHAKHHSCGDSFRNVEELEEGPGSKQTCRGRGGGEEGRKLMTILACIGAGNGRKGPKESEEQMLMVSECGCREKKKGPRMESLSTLWCAAARHCRRSCRRRHSSTSDDSARTAQHPMALSCLFLDRIEVATTDLATMGSWLDLSGARSEPSMLVSFEQGKPNLTTD</sequence>
<dbReference type="Proteomes" id="UP000233551">
    <property type="component" value="Unassembled WGS sequence"/>
</dbReference>
<keyword evidence="3" id="KW-1185">Reference proteome</keyword>
<protein>
    <submittedName>
        <fullName evidence="2">Uncharacterized protein</fullName>
    </submittedName>
</protein>
<dbReference type="EMBL" id="PGOL01002217">
    <property type="protein sequence ID" value="PKI49676.1"/>
    <property type="molecule type" value="Genomic_DNA"/>
</dbReference>
<proteinExistence type="predicted"/>
<evidence type="ECO:0000313" key="2">
    <source>
        <dbReference type="EMBL" id="PKI49676.1"/>
    </source>
</evidence>
<organism evidence="2 3">
    <name type="scientific">Punica granatum</name>
    <name type="common">Pomegranate</name>
    <dbReference type="NCBI Taxonomy" id="22663"/>
    <lineage>
        <taxon>Eukaryota</taxon>
        <taxon>Viridiplantae</taxon>
        <taxon>Streptophyta</taxon>
        <taxon>Embryophyta</taxon>
        <taxon>Tracheophyta</taxon>
        <taxon>Spermatophyta</taxon>
        <taxon>Magnoliopsida</taxon>
        <taxon>eudicotyledons</taxon>
        <taxon>Gunneridae</taxon>
        <taxon>Pentapetalae</taxon>
        <taxon>rosids</taxon>
        <taxon>malvids</taxon>
        <taxon>Myrtales</taxon>
        <taxon>Lythraceae</taxon>
        <taxon>Punica</taxon>
    </lineage>
</organism>
<gene>
    <name evidence="2" type="ORF">CRG98_029921</name>
</gene>
<accession>A0A2I0J1V2</accession>
<reference evidence="2 3" key="1">
    <citation type="submission" date="2017-11" db="EMBL/GenBank/DDBJ databases">
        <title>De-novo sequencing of pomegranate (Punica granatum L.) genome.</title>
        <authorList>
            <person name="Akparov Z."/>
            <person name="Amiraslanov A."/>
            <person name="Hajiyeva S."/>
            <person name="Abbasov M."/>
            <person name="Kaur K."/>
            <person name="Hamwieh A."/>
            <person name="Solovyev V."/>
            <person name="Salamov A."/>
            <person name="Braich B."/>
            <person name="Kosarev P."/>
            <person name="Mahmoud A."/>
            <person name="Hajiyev E."/>
            <person name="Babayeva S."/>
            <person name="Izzatullayeva V."/>
            <person name="Mammadov A."/>
            <person name="Mammadov A."/>
            <person name="Sharifova S."/>
            <person name="Ojaghi J."/>
            <person name="Eynullazada K."/>
            <person name="Bayramov B."/>
            <person name="Abdulazimova A."/>
            <person name="Shahmuradov I."/>
        </authorList>
    </citation>
    <scope>NUCLEOTIDE SEQUENCE [LARGE SCALE GENOMIC DNA]</scope>
    <source>
        <strain evidence="3">cv. AG2017</strain>
        <tissue evidence="2">Leaf</tissue>
    </source>
</reference>
<feature type="region of interest" description="Disordered" evidence="1">
    <location>
        <begin position="1"/>
        <end position="40"/>
    </location>
</feature>
<feature type="region of interest" description="Disordered" evidence="1">
    <location>
        <begin position="46"/>
        <end position="65"/>
    </location>
</feature>
<comment type="caution">
    <text evidence="2">The sequence shown here is derived from an EMBL/GenBank/DDBJ whole genome shotgun (WGS) entry which is preliminary data.</text>
</comment>
<evidence type="ECO:0000313" key="3">
    <source>
        <dbReference type="Proteomes" id="UP000233551"/>
    </source>
</evidence>
<dbReference type="AlphaFoldDB" id="A0A2I0J1V2"/>